<proteinExistence type="predicted"/>
<dbReference type="EMBL" id="LAZR01001942">
    <property type="protein sequence ID" value="KKN36802.1"/>
    <property type="molecule type" value="Genomic_DNA"/>
</dbReference>
<dbReference type="NCBIfam" id="NF010624">
    <property type="entry name" value="PRK14017.1"/>
    <property type="match status" value="1"/>
</dbReference>
<dbReference type="InterPro" id="IPR013341">
    <property type="entry name" value="Mandelate_racemase_N_dom"/>
</dbReference>
<sequence length="376" mass="41870">MKITDVKVLQMSAGHKQANWTFVKIITDAGIYGVGEASLQYKDRSLKAELEDFAGFLKGRNPFEIEYIWNALHRRVTWTGGPVTMSAISAIDLALWDIKGKALGVPVYELLGGKLRNRVMAYANGWSADATSPAEYARRAQEVVDAGYQALKFYPFRGAQLVTKEEQDETTALVAAVREQVGDGFLIALDARTRFNVWGAMRMAEKVEPYDIAWFEEPILFDNPDVLAQLARAIRIPVATGEQLYTRWEFRAILEKGAAQIIQPDICHAGGISELRKIATMAETYYVPIAPHNSNGPISTVACCHLDACTPNFFMQEVFVNFLPLYNEVLTEPIVIEEGYLKVPEGPGWGTDIKEEVIQAHPAGAYSPVPADQRYF</sequence>
<dbReference type="SFLD" id="SFLDG00179">
    <property type="entry name" value="mandelate_racemase"/>
    <property type="match status" value="1"/>
</dbReference>
<dbReference type="PROSITE" id="PS00908">
    <property type="entry name" value="MR_MLE_1"/>
    <property type="match status" value="1"/>
</dbReference>
<dbReference type="GO" id="GO:0016829">
    <property type="term" value="F:lyase activity"/>
    <property type="evidence" value="ECO:0007669"/>
    <property type="project" value="UniProtKB-KW"/>
</dbReference>
<dbReference type="Pfam" id="PF02746">
    <property type="entry name" value="MR_MLE_N"/>
    <property type="match status" value="1"/>
</dbReference>
<dbReference type="Gene3D" id="3.20.20.120">
    <property type="entry name" value="Enolase-like C-terminal domain"/>
    <property type="match status" value="1"/>
</dbReference>
<dbReference type="PANTHER" id="PTHR48080:SF2">
    <property type="entry name" value="D-GALACTONATE DEHYDRATASE"/>
    <property type="match status" value="1"/>
</dbReference>
<dbReference type="SUPFAM" id="SSF54826">
    <property type="entry name" value="Enolase N-terminal domain-like"/>
    <property type="match status" value="1"/>
</dbReference>
<evidence type="ECO:0000259" key="2">
    <source>
        <dbReference type="SMART" id="SM00922"/>
    </source>
</evidence>
<gene>
    <name evidence="3" type="ORF">LCGC14_0770020</name>
</gene>
<keyword evidence="1" id="KW-0456">Lyase</keyword>
<accession>A0A0F9QIF0</accession>
<dbReference type="GO" id="GO:0009063">
    <property type="term" value="P:amino acid catabolic process"/>
    <property type="evidence" value="ECO:0007669"/>
    <property type="project" value="InterPro"/>
</dbReference>
<dbReference type="PANTHER" id="PTHR48080">
    <property type="entry name" value="D-GALACTONATE DEHYDRATASE-RELATED"/>
    <property type="match status" value="1"/>
</dbReference>
<dbReference type="InterPro" id="IPR029017">
    <property type="entry name" value="Enolase-like_N"/>
</dbReference>
<dbReference type="SFLD" id="SFLDS00001">
    <property type="entry name" value="Enolase"/>
    <property type="match status" value="1"/>
</dbReference>
<reference evidence="3" key="1">
    <citation type="journal article" date="2015" name="Nature">
        <title>Complex archaea that bridge the gap between prokaryotes and eukaryotes.</title>
        <authorList>
            <person name="Spang A."/>
            <person name="Saw J.H."/>
            <person name="Jorgensen S.L."/>
            <person name="Zaremba-Niedzwiedzka K."/>
            <person name="Martijn J."/>
            <person name="Lind A.E."/>
            <person name="van Eijk R."/>
            <person name="Schleper C."/>
            <person name="Guy L."/>
            <person name="Ettema T.J."/>
        </authorList>
    </citation>
    <scope>NUCLEOTIDE SEQUENCE</scope>
</reference>
<evidence type="ECO:0000313" key="3">
    <source>
        <dbReference type="EMBL" id="KKN36802.1"/>
    </source>
</evidence>
<dbReference type="InterPro" id="IPR036849">
    <property type="entry name" value="Enolase-like_C_sf"/>
</dbReference>
<dbReference type="InterPro" id="IPR013342">
    <property type="entry name" value="Mandelate_racemase_C"/>
</dbReference>
<dbReference type="InterPro" id="IPR018110">
    <property type="entry name" value="Mandel_Rmase/mucon_lact_enz_CS"/>
</dbReference>
<evidence type="ECO:0000256" key="1">
    <source>
        <dbReference type="ARBA" id="ARBA00023239"/>
    </source>
</evidence>
<dbReference type="AlphaFoldDB" id="A0A0F9QIF0"/>
<name>A0A0F9QIF0_9ZZZZ</name>
<protein>
    <recommendedName>
        <fullName evidence="2">Mandelate racemase/muconate lactonizing enzyme C-terminal domain-containing protein</fullName>
    </recommendedName>
</protein>
<dbReference type="InterPro" id="IPR034593">
    <property type="entry name" value="DgoD-like"/>
</dbReference>
<dbReference type="Gene3D" id="3.30.390.10">
    <property type="entry name" value="Enolase-like, N-terminal domain"/>
    <property type="match status" value="1"/>
</dbReference>
<dbReference type="SMART" id="SM00922">
    <property type="entry name" value="MR_MLE"/>
    <property type="match status" value="1"/>
</dbReference>
<dbReference type="Pfam" id="PF13378">
    <property type="entry name" value="MR_MLE_C"/>
    <property type="match status" value="1"/>
</dbReference>
<dbReference type="InterPro" id="IPR029065">
    <property type="entry name" value="Enolase_C-like"/>
</dbReference>
<comment type="caution">
    <text evidence="3">The sequence shown here is derived from an EMBL/GenBank/DDBJ whole genome shotgun (WGS) entry which is preliminary data.</text>
</comment>
<feature type="domain" description="Mandelate racemase/muconate lactonizing enzyme C-terminal" evidence="2">
    <location>
        <begin position="133"/>
        <end position="237"/>
    </location>
</feature>
<organism evidence="3">
    <name type="scientific">marine sediment metagenome</name>
    <dbReference type="NCBI Taxonomy" id="412755"/>
    <lineage>
        <taxon>unclassified sequences</taxon>
        <taxon>metagenomes</taxon>
        <taxon>ecological metagenomes</taxon>
    </lineage>
</organism>
<dbReference type="CDD" id="cd03316">
    <property type="entry name" value="MR_like"/>
    <property type="match status" value="1"/>
</dbReference>
<dbReference type="SUPFAM" id="SSF51604">
    <property type="entry name" value="Enolase C-terminal domain-like"/>
    <property type="match status" value="1"/>
</dbReference>